<comment type="caution">
    <text evidence="3">The sequence shown here is derived from an EMBL/GenBank/DDBJ whole genome shotgun (WGS) entry which is preliminary data.</text>
</comment>
<dbReference type="InterPro" id="IPR001254">
    <property type="entry name" value="Trypsin_dom"/>
</dbReference>
<dbReference type="SUPFAM" id="SSF50494">
    <property type="entry name" value="Trypsin-like serine proteases"/>
    <property type="match status" value="1"/>
</dbReference>
<dbReference type="PANTHER" id="PTHR24276">
    <property type="entry name" value="POLYSERASE-RELATED"/>
    <property type="match status" value="1"/>
</dbReference>
<evidence type="ECO:0000313" key="4">
    <source>
        <dbReference type="Proteomes" id="UP001529510"/>
    </source>
</evidence>
<dbReference type="Pfam" id="PF00089">
    <property type="entry name" value="Trypsin"/>
    <property type="match status" value="1"/>
</dbReference>
<keyword evidence="1" id="KW-1015">Disulfide bond</keyword>
<dbReference type="Proteomes" id="UP001529510">
    <property type="component" value="Unassembled WGS sequence"/>
</dbReference>
<evidence type="ECO:0000259" key="2">
    <source>
        <dbReference type="Pfam" id="PF00089"/>
    </source>
</evidence>
<dbReference type="AlphaFoldDB" id="A0ABD0MVF7"/>
<dbReference type="InterPro" id="IPR050430">
    <property type="entry name" value="Peptidase_S1"/>
</dbReference>
<keyword evidence="4" id="KW-1185">Reference proteome</keyword>
<accession>A0ABD0MVF7</accession>
<dbReference type="InterPro" id="IPR009003">
    <property type="entry name" value="Peptidase_S1_PA"/>
</dbReference>
<feature type="non-terminal residue" evidence="3">
    <location>
        <position position="1"/>
    </location>
</feature>
<name>A0ABD0MVF7_CIRMR</name>
<feature type="domain" description="Peptidase S1" evidence="2">
    <location>
        <begin position="1"/>
        <end position="44"/>
    </location>
</feature>
<evidence type="ECO:0000256" key="1">
    <source>
        <dbReference type="ARBA" id="ARBA00023157"/>
    </source>
</evidence>
<protein>
    <recommendedName>
        <fullName evidence="2">Peptidase S1 domain-containing protein</fullName>
    </recommendedName>
</protein>
<gene>
    <name evidence="3" type="ORF">M9458_051464</name>
</gene>
<sequence length="52" mass="5590">GDSGDPLVCGDTAVGVTSFGARKACNSQERPEVYTKISAYLPWIRSIIANFK</sequence>
<evidence type="ECO:0000313" key="3">
    <source>
        <dbReference type="EMBL" id="KAL0153223.1"/>
    </source>
</evidence>
<dbReference type="EMBL" id="JAMKFB020000125">
    <property type="protein sequence ID" value="KAL0153223.1"/>
    <property type="molecule type" value="Genomic_DNA"/>
</dbReference>
<dbReference type="InterPro" id="IPR043504">
    <property type="entry name" value="Peptidase_S1_PA_chymotrypsin"/>
</dbReference>
<dbReference type="PANTHER" id="PTHR24276:SF98">
    <property type="entry name" value="FI18310P1-RELATED"/>
    <property type="match status" value="1"/>
</dbReference>
<proteinExistence type="predicted"/>
<reference evidence="3 4" key="1">
    <citation type="submission" date="2024-05" db="EMBL/GenBank/DDBJ databases">
        <title>Genome sequencing and assembly of Indian major carp, Cirrhinus mrigala (Hamilton, 1822).</title>
        <authorList>
            <person name="Mohindra V."/>
            <person name="Chowdhury L.M."/>
            <person name="Lal K."/>
            <person name="Jena J.K."/>
        </authorList>
    </citation>
    <scope>NUCLEOTIDE SEQUENCE [LARGE SCALE GENOMIC DNA]</scope>
    <source>
        <strain evidence="3">CM1030</strain>
        <tissue evidence="3">Blood</tissue>
    </source>
</reference>
<dbReference type="Gene3D" id="2.40.10.10">
    <property type="entry name" value="Trypsin-like serine proteases"/>
    <property type="match status" value="1"/>
</dbReference>
<organism evidence="3 4">
    <name type="scientific">Cirrhinus mrigala</name>
    <name type="common">Mrigala</name>
    <dbReference type="NCBI Taxonomy" id="683832"/>
    <lineage>
        <taxon>Eukaryota</taxon>
        <taxon>Metazoa</taxon>
        <taxon>Chordata</taxon>
        <taxon>Craniata</taxon>
        <taxon>Vertebrata</taxon>
        <taxon>Euteleostomi</taxon>
        <taxon>Actinopterygii</taxon>
        <taxon>Neopterygii</taxon>
        <taxon>Teleostei</taxon>
        <taxon>Ostariophysi</taxon>
        <taxon>Cypriniformes</taxon>
        <taxon>Cyprinidae</taxon>
        <taxon>Labeoninae</taxon>
        <taxon>Labeonini</taxon>
        <taxon>Cirrhinus</taxon>
    </lineage>
</organism>